<evidence type="ECO:0000256" key="1">
    <source>
        <dbReference type="ARBA" id="ARBA00004370"/>
    </source>
</evidence>
<evidence type="ECO:0000313" key="8">
    <source>
        <dbReference type="EMBL" id="MFC7199915.1"/>
    </source>
</evidence>
<comment type="caution">
    <text evidence="8">The sequence shown here is derived from an EMBL/GenBank/DDBJ whole genome shotgun (WGS) entry which is preliminary data.</text>
</comment>
<dbReference type="GO" id="GO:0016020">
    <property type="term" value="C:membrane"/>
    <property type="evidence" value="ECO:0007669"/>
    <property type="project" value="UniProtKB-SubCell"/>
</dbReference>
<dbReference type="EMBL" id="JBHTAR010000011">
    <property type="protein sequence ID" value="MFC7199915.1"/>
    <property type="molecule type" value="Genomic_DNA"/>
</dbReference>
<dbReference type="PANTHER" id="PTHR34192">
    <property type="entry name" value="PLASTOCYANIN MAJOR ISOFORM, CHLOROPLASTIC-RELATED"/>
    <property type="match status" value="1"/>
</dbReference>
<dbReference type="InterPro" id="IPR008972">
    <property type="entry name" value="Cupredoxin"/>
</dbReference>
<evidence type="ECO:0000313" key="9">
    <source>
        <dbReference type="Proteomes" id="UP001596447"/>
    </source>
</evidence>
<dbReference type="SUPFAM" id="SSF49503">
    <property type="entry name" value="Cupredoxins"/>
    <property type="match status" value="1"/>
</dbReference>
<dbReference type="PROSITE" id="PS00196">
    <property type="entry name" value="COPPER_BLUE"/>
    <property type="match status" value="1"/>
</dbReference>
<evidence type="ECO:0000256" key="6">
    <source>
        <dbReference type="ARBA" id="ARBA00023136"/>
    </source>
</evidence>
<evidence type="ECO:0000256" key="2">
    <source>
        <dbReference type="ARBA" id="ARBA00022448"/>
    </source>
</evidence>
<name>A0ABD5Z4K7_9EURY</name>
<comment type="subcellular location">
    <subcellularLocation>
        <location evidence="1">Membrane</location>
    </subcellularLocation>
</comment>
<dbReference type="InterPro" id="IPR000923">
    <property type="entry name" value="BlueCu_1"/>
</dbReference>
<keyword evidence="5" id="KW-0186">Copper</keyword>
<dbReference type="Proteomes" id="UP001596447">
    <property type="component" value="Unassembled WGS sequence"/>
</dbReference>
<evidence type="ECO:0000259" key="7">
    <source>
        <dbReference type="Pfam" id="PF00127"/>
    </source>
</evidence>
<proteinExistence type="predicted"/>
<dbReference type="AlphaFoldDB" id="A0ABD5Z4K7"/>
<dbReference type="Pfam" id="PF00127">
    <property type="entry name" value="Copper-bind"/>
    <property type="match status" value="1"/>
</dbReference>
<gene>
    <name evidence="8" type="ORF">ACFQJ9_10935</name>
</gene>
<keyword evidence="3" id="KW-0479">Metal-binding</keyword>
<evidence type="ECO:0000256" key="5">
    <source>
        <dbReference type="ARBA" id="ARBA00023008"/>
    </source>
</evidence>
<sequence>MRRRTFLAAVGTAAAVGSAGCVGRAVTGIDYDVGMRSDAFVPQNPVDVPDDAPHWVPADEPTVEVRVGEPLVWYNTGARNHTVTAATTNDDEIYPDETGHHHTPQFPDGAAYFASGGFDTERAAVEDFRNHLNGGGMIPPGETYEHTFETPGWYHYFCIPHRPAGMMGNVHVVD</sequence>
<protein>
    <submittedName>
        <fullName evidence="8">Plastocyanin/azurin family copper-binding protein</fullName>
    </submittedName>
</protein>
<keyword evidence="9" id="KW-1185">Reference proteome</keyword>
<evidence type="ECO:0000256" key="3">
    <source>
        <dbReference type="ARBA" id="ARBA00022723"/>
    </source>
</evidence>
<dbReference type="PANTHER" id="PTHR34192:SF10">
    <property type="entry name" value="PLASTOCYANIN MAJOR ISOFORM, CHLOROPLASTIC-RELATED"/>
    <property type="match status" value="1"/>
</dbReference>
<evidence type="ECO:0000256" key="4">
    <source>
        <dbReference type="ARBA" id="ARBA00022982"/>
    </source>
</evidence>
<dbReference type="InterPro" id="IPR028871">
    <property type="entry name" value="BlueCu_1_BS"/>
</dbReference>
<organism evidence="8 9">
    <name type="scientific">Halospeciosus flavus</name>
    <dbReference type="NCBI Taxonomy" id="3032283"/>
    <lineage>
        <taxon>Archaea</taxon>
        <taxon>Methanobacteriati</taxon>
        <taxon>Methanobacteriota</taxon>
        <taxon>Stenosarchaea group</taxon>
        <taxon>Halobacteria</taxon>
        <taxon>Halobacteriales</taxon>
        <taxon>Halobacteriaceae</taxon>
        <taxon>Halospeciosus</taxon>
    </lineage>
</organism>
<accession>A0ABD5Z4K7</accession>
<dbReference type="RefSeq" id="WP_279529837.1">
    <property type="nucleotide sequence ID" value="NZ_CP122312.1"/>
</dbReference>
<keyword evidence="6" id="KW-0472">Membrane</keyword>
<dbReference type="Gene3D" id="2.60.40.420">
    <property type="entry name" value="Cupredoxins - blue copper proteins"/>
    <property type="match status" value="1"/>
</dbReference>
<feature type="domain" description="Blue (type 1) copper" evidence="7">
    <location>
        <begin position="61"/>
        <end position="172"/>
    </location>
</feature>
<dbReference type="GO" id="GO:0046872">
    <property type="term" value="F:metal ion binding"/>
    <property type="evidence" value="ECO:0007669"/>
    <property type="project" value="UniProtKB-KW"/>
</dbReference>
<keyword evidence="2" id="KW-0813">Transport</keyword>
<keyword evidence="4" id="KW-0249">Electron transport</keyword>
<reference evidence="8 9" key="1">
    <citation type="journal article" date="2019" name="Int. J. Syst. Evol. Microbiol.">
        <title>The Global Catalogue of Microorganisms (GCM) 10K type strain sequencing project: providing services to taxonomists for standard genome sequencing and annotation.</title>
        <authorList>
            <consortium name="The Broad Institute Genomics Platform"/>
            <consortium name="The Broad Institute Genome Sequencing Center for Infectious Disease"/>
            <person name="Wu L."/>
            <person name="Ma J."/>
        </authorList>
    </citation>
    <scope>NUCLEOTIDE SEQUENCE [LARGE SCALE GENOMIC DNA]</scope>
    <source>
        <strain evidence="8 9">XZGYJ-43</strain>
    </source>
</reference>
<dbReference type="PROSITE" id="PS51257">
    <property type="entry name" value="PROKAR_LIPOPROTEIN"/>
    <property type="match status" value="1"/>
</dbReference>